<feature type="region of interest" description="Disordered" evidence="4">
    <location>
        <begin position="94"/>
        <end position="196"/>
    </location>
</feature>
<evidence type="ECO:0000256" key="2">
    <source>
        <dbReference type="ARBA" id="ARBA00022771"/>
    </source>
</evidence>
<feature type="region of interest" description="Disordered" evidence="4">
    <location>
        <begin position="508"/>
        <end position="562"/>
    </location>
</feature>
<gene>
    <name evidence="6" type="ORF">CTAYLR_001009</name>
</gene>
<feature type="region of interest" description="Disordered" evidence="4">
    <location>
        <begin position="313"/>
        <end position="332"/>
    </location>
</feature>
<accession>A0AAD7UI29</accession>
<proteinExistence type="predicted"/>
<organism evidence="6 7">
    <name type="scientific">Chrysophaeum taylorii</name>
    <dbReference type="NCBI Taxonomy" id="2483200"/>
    <lineage>
        <taxon>Eukaryota</taxon>
        <taxon>Sar</taxon>
        <taxon>Stramenopiles</taxon>
        <taxon>Ochrophyta</taxon>
        <taxon>Pelagophyceae</taxon>
        <taxon>Pelagomonadales</taxon>
        <taxon>Pelagomonadaceae</taxon>
        <taxon>Chrysophaeum</taxon>
    </lineage>
</organism>
<feature type="compositionally biased region" description="Low complexity" evidence="4">
    <location>
        <begin position="523"/>
        <end position="535"/>
    </location>
</feature>
<protein>
    <recommendedName>
        <fullName evidence="5">TAZ-type domain-containing protein</fullName>
    </recommendedName>
</protein>
<evidence type="ECO:0000256" key="1">
    <source>
        <dbReference type="ARBA" id="ARBA00022723"/>
    </source>
</evidence>
<reference evidence="6" key="1">
    <citation type="submission" date="2023-01" db="EMBL/GenBank/DDBJ databases">
        <title>Metagenome sequencing of chrysophaentin producing Chrysophaeum taylorii.</title>
        <authorList>
            <person name="Davison J."/>
            <person name="Bewley C."/>
        </authorList>
    </citation>
    <scope>NUCLEOTIDE SEQUENCE</scope>
    <source>
        <strain evidence="6">NIES-1699</strain>
    </source>
</reference>
<dbReference type="SUPFAM" id="SSF57933">
    <property type="entry name" value="TAZ domain"/>
    <property type="match status" value="1"/>
</dbReference>
<dbReference type="AlphaFoldDB" id="A0AAD7UI29"/>
<feature type="region of interest" description="Disordered" evidence="4">
    <location>
        <begin position="283"/>
        <end position="308"/>
    </location>
</feature>
<comment type="caution">
    <text evidence="6">The sequence shown here is derived from an EMBL/GenBank/DDBJ whole genome shotgun (WGS) entry which is preliminary data.</text>
</comment>
<evidence type="ECO:0000313" key="7">
    <source>
        <dbReference type="Proteomes" id="UP001230188"/>
    </source>
</evidence>
<evidence type="ECO:0000256" key="4">
    <source>
        <dbReference type="SAM" id="MobiDB-lite"/>
    </source>
</evidence>
<dbReference type="InterPro" id="IPR000197">
    <property type="entry name" value="Znf_TAZ"/>
</dbReference>
<dbReference type="PROSITE" id="PS50134">
    <property type="entry name" value="ZF_TAZ"/>
    <property type="match status" value="1"/>
</dbReference>
<sequence length="585" mass="63415">MGAPSGLERRQSKLRKTVLGELQFMLHHFTQMLKAAEKGNSPLMIAGNHSRLSSFIPHLQQTIDQLHRPIPSEQALDELERHLEKTLLPVKRRLESQLRQTPHIPLPTSGSSGDLSKRSGDEPASPESRESPETGPTKKRHRPEDDDEADALGCISDFFGADSPKRRQRSWDDVPVVTESSDSGDSTAGKPDPLVHGAASAPVLQVSRPPALRQRTASIQVLPERVEYHCANCGEVYTSRCSTVYNPWWSLVRQACPKCEQRQFPWIDISSAINQITHRPFAADDDDDAAAPEPADDNNNDDDDDDDEEVAKTFDATAPSRPAVDVEEEDDDDEAFLILERSSAPTTDDDVVVDFAASSVSALPDDEGDFADAPDGARLSRSQATALLALFDHARSCPGLHASRRHANVCTAAKYVMLHARDCPGGCAFDWCGPVKRLLAHVVRCSGRSCVVCGAEAARAVPTDTGRDDGAELPARRKPLTFNTANADSAGPEMMGRAIPRIIIRKPPPCREPHPPPPPPPAAAAAATAAAAAAAKGGRTPLADADFPRDMPPPPRRLKQPGLDYWDSLQSTYDAPLDDHQAIIG</sequence>
<evidence type="ECO:0000313" key="6">
    <source>
        <dbReference type="EMBL" id="KAJ8604813.1"/>
    </source>
</evidence>
<dbReference type="Gene3D" id="1.20.1020.10">
    <property type="entry name" value="TAZ domain"/>
    <property type="match status" value="1"/>
</dbReference>
<keyword evidence="1" id="KW-0479">Metal-binding</keyword>
<dbReference type="Proteomes" id="UP001230188">
    <property type="component" value="Unassembled WGS sequence"/>
</dbReference>
<keyword evidence="7" id="KW-1185">Reference proteome</keyword>
<dbReference type="Pfam" id="PF02135">
    <property type="entry name" value="zf-TAZ"/>
    <property type="match status" value="1"/>
</dbReference>
<keyword evidence="2" id="KW-0863">Zinc-finger</keyword>
<dbReference type="InterPro" id="IPR035898">
    <property type="entry name" value="TAZ_dom_sf"/>
</dbReference>
<name>A0AAD7UI29_9STRA</name>
<dbReference type="EMBL" id="JAQMWT010000322">
    <property type="protein sequence ID" value="KAJ8604813.1"/>
    <property type="molecule type" value="Genomic_DNA"/>
</dbReference>
<dbReference type="GO" id="GO:0008270">
    <property type="term" value="F:zinc ion binding"/>
    <property type="evidence" value="ECO:0007669"/>
    <property type="project" value="UniProtKB-KW"/>
</dbReference>
<evidence type="ECO:0000259" key="5">
    <source>
        <dbReference type="PROSITE" id="PS50134"/>
    </source>
</evidence>
<feature type="domain" description="TAZ-type" evidence="5">
    <location>
        <begin position="373"/>
        <end position="456"/>
    </location>
</feature>
<feature type="compositionally biased region" description="Basic and acidic residues" evidence="4">
    <location>
        <begin position="115"/>
        <end position="132"/>
    </location>
</feature>
<dbReference type="SMART" id="SM00551">
    <property type="entry name" value="ZnF_TAZ"/>
    <property type="match status" value="1"/>
</dbReference>
<keyword evidence="3" id="KW-0862">Zinc</keyword>
<feature type="compositionally biased region" description="Basic and acidic residues" evidence="4">
    <location>
        <begin position="163"/>
        <end position="172"/>
    </location>
</feature>
<evidence type="ECO:0000256" key="3">
    <source>
        <dbReference type="ARBA" id="ARBA00022833"/>
    </source>
</evidence>